<feature type="region of interest" description="Disordered" evidence="1">
    <location>
        <begin position="119"/>
        <end position="159"/>
    </location>
</feature>
<evidence type="ECO:0000313" key="4">
    <source>
        <dbReference type="Proteomes" id="UP000287033"/>
    </source>
</evidence>
<reference evidence="3 4" key="1">
    <citation type="journal article" date="2018" name="Nat. Ecol. Evol.">
        <title>Shark genomes provide insights into elasmobranch evolution and the origin of vertebrates.</title>
        <authorList>
            <person name="Hara Y"/>
            <person name="Yamaguchi K"/>
            <person name="Onimaru K"/>
            <person name="Kadota M"/>
            <person name="Koyanagi M"/>
            <person name="Keeley SD"/>
            <person name="Tatsumi K"/>
            <person name="Tanaka K"/>
            <person name="Motone F"/>
            <person name="Kageyama Y"/>
            <person name="Nozu R"/>
            <person name="Adachi N"/>
            <person name="Nishimura O"/>
            <person name="Nakagawa R"/>
            <person name="Tanegashima C"/>
            <person name="Kiyatake I"/>
            <person name="Matsumoto R"/>
            <person name="Murakumo K"/>
            <person name="Nishida K"/>
            <person name="Terakita A"/>
            <person name="Kuratani S"/>
            <person name="Sato K"/>
            <person name="Hyodo S Kuraku.S."/>
        </authorList>
    </citation>
    <scope>NUCLEOTIDE SEQUENCE [LARGE SCALE GENOMIC DNA]</scope>
</reference>
<dbReference type="Pfam" id="PF07686">
    <property type="entry name" value="V-set"/>
    <property type="match status" value="1"/>
</dbReference>
<feature type="compositionally biased region" description="Basic and acidic residues" evidence="1">
    <location>
        <begin position="119"/>
        <end position="131"/>
    </location>
</feature>
<accession>A0A401TUT8</accession>
<dbReference type="SUPFAM" id="SSF48726">
    <property type="entry name" value="Immunoglobulin"/>
    <property type="match status" value="1"/>
</dbReference>
<feature type="compositionally biased region" description="Basic and acidic residues" evidence="1">
    <location>
        <begin position="144"/>
        <end position="158"/>
    </location>
</feature>
<sequence>MVNVSIVPKQQDVRLGGSVRLAVRMEPVPTSGTVIWRHRGLVPVKIAEITLQTNASRVHPATPYTGRSHISADASLEIGNLTWEDTGEYAVTLSVGPWEPTDSVHLHVFGEFMASQHISGDRGERGWRSNEVRGAGSQITPTTEEPRSPEHRGGDITARHLTWCK</sequence>
<dbReference type="InterPro" id="IPR003599">
    <property type="entry name" value="Ig_sub"/>
</dbReference>
<dbReference type="InterPro" id="IPR013783">
    <property type="entry name" value="Ig-like_fold"/>
</dbReference>
<dbReference type="Proteomes" id="UP000287033">
    <property type="component" value="Unassembled WGS sequence"/>
</dbReference>
<organism evidence="3 4">
    <name type="scientific">Chiloscyllium punctatum</name>
    <name type="common">Brownbanded bambooshark</name>
    <name type="synonym">Hemiscyllium punctatum</name>
    <dbReference type="NCBI Taxonomy" id="137246"/>
    <lineage>
        <taxon>Eukaryota</taxon>
        <taxon>Metazoa</taxon>
        <taxon>Chordata</taxon>
        <taxon>Craniata</taxon>
        <taxon>Vertebrata</taxon>
        <taxon>Chondrichthyes</taxon>
        <taxon>Elasmobranchii</taxon>
        <taxon>Galeomorphii</taxon>
        <taxon>Galeoidea</taxon>
        <taxon>Orectolobiformes</taxon>
        <taxon>Hemiscylliidae</taxon>
        <taxon>Chiloscyllium</taxon>
    </lineage>
</organism>
<name>A0A401TUT8_CHIPU</name>
<evidence type="ECO:0000256" key="1">
    <source>
        <dbReference type="SAM" id="MobiDB-lite"/>
    </source>
</evidence>
<protein>
    <recommendedName>
        <fullName evidence="2">Immunoglobulin domain-containing protein</fullName>
    </recommendedName>
</protein>
<evidence type="ECO:0000313" key="3">
    <source>
        <dbReference type="EMBL" id="GCC46388.1"/>
    </source>
</evidence>
<dbReference type="OrthoDB" id="10012075at2759"/>
<dbReference type="Gene3D" id="2.60.40.10">
    <property type="entry name" value="Immunoglobulins"/>
    <property type="match status" value="1"/>
</dbReference>
<dbReference type="InterPro" id="IPR013106">
    <property type="entry name" value="Ig_V-set"/>
</dbReference>
<comment type="caution">
    <text evidence="3">The sequence shown here is derived from an EMBL/GenBank/DDBJ whole genome shotgun (WGS) entry which is preliminary data.</text>
</comment>
<keyword evidence="4" id="KW-1185">Reference proteome</keyword>
<feature type="domain" description="Immunoglobulin" evidence="2">
    <location>
        <begin position="8"/>
        <end position="109"/>
    </location>
</feature>
<gene>
    <name evidence="3" type="ORF">chiPu_0030629</name>
</gene>
<dbReference type="EMBL" id="BEZZ01188414">
    <property type="protein sequence ID" value="GCC46388.1"/>
    <property type="molecule type" value="Genomic_DNA"/>
</dbReference>
<proteinExistence type="predicted"/>
<dbReference type="AlphaFoldDB" id="A0A401TUT8"/>
<dbReference type="InterPro" id="IPR036179">
    <property type="entry name" value="Ig-like_dom_sf"/>
</dbReference>
<dbReference type="SMART" id="SM00409">
    <property type="entry name" value="IG"/>
    <property type="match status" value="1"/>
</dbReference>
<evidence type="ECO:0000259" key="2">
    <source>
        <dbReference type="SMART" id="SM00409"/>
    </source>
</evidence>